<evidence type="ECO:0000256" key="10">
    <source>
        <dbReference type="ARBA" id="ARBA00023004"/>
    </source>
</evidence>
<dbReference type="EC" id="1.14.11.4" evidence="3"/>
<evidence type="ECO:0000256" key="6">
    <source>
        <dbReference type="ARBA" id="ARBA00022824"/>
    </source>
</evidence>
<keyword evidence="9" id="KW-0560">Oxidoreductase</keyword>
<evidence type="ECO:0000256" key="9">
    <source>
        <dbReference type="ARBA" id="ARBA00023002"/>
    </source>
</evidence>
<feature type="signal peptide" evidence="13">
    <location>
        <begin position="1"/>
        <end position="26"/>
    </location>
</feature>
<dbReference type="GO" id="GO:0008475">
    <property type="term" value="F:procollagen-lysine 5-dioxygenase activity"/>
    <property type="evidence" value="ECO:0007669"/>
    <property type="project" value="UniProtKB-EC"/>
</dbReference>
<keyword evidence="11" id="KW-0325">Glycoprotein</keyword>
<dbReference type="PROSITE" id="PS51471">
    <property type="entry name" value="FE2OG_OXY"/>
    <property type="match status" value="1"/>
</dbReference>
<feature type="chain" id="PRO_5005487210" description="procollagen-lysine 5-dioxygenase" evidence="13">
    <location>
        <begin position="27"/>
        <end position="733"/>
    </location>
</feature>
<dbReference type="Pfam" id="PF25342">
    <property type="entry name" value="GT_PLOD"/>
    <property type="match status" value="1"/>
</dbReference>
<evidence type="ECO:0000259" key="14">
    <source>
        <dbReference type="PROSITE" id="PS51471"/>
    </source>
</evidence>
<evidence type="ECO:0000256" key="3">
    <source>
        <dbReference type="ARBA" id="ARBA00012264"/>
    </source>
</evidence>
<evidence type="ECO:0000313" key="15">
    <source>
        <dbReference type="EMBL" id="CDW17438.1"/>
    </source>
</evidence>
<dbReference type="Pfam" id="PF03171">
    <property type="entry name" value="2OG-FeII_Oxy"/>
    <property type="match status" value="1"/>
</dbReference>
<sequence>MMGHSLFMILIPCLLLNSILVSSSSGEKNSESDGGELLILTVASDNTDGLSRYLRSASVNGLEGKVLGLGEEWKGGDMNHPGGAYKINLLKDELAQYKDRKDLIVLFSDSYDVIFLQKKDLIVETFKKMKAKAVFGAESFCWPDPELADKYPSSEGYKFLNSGSFIGYADILYQIVSNEVVKDTDDDQRYYTKIYLNEDLRSKFGMVLDHAAKLFQNLNGNVADVELRFEEDGYPFLHNVEHNTQPLLVHGNGPSKIVLNGMGNYLPMAWNQVDQCTSCLEDLMELHIDVAPRVLIGVYIEGATPFLTEFFEKLTKLKYPKDKLSLHVYNGNKYHDVEVNEFVQNHKKEYENIEVIKSSDGIKIWAAKNKGLRATLDNGIDYYFNLDSDAHLDNPLTLKTLIKQNRPIIAPMLLRPYKAWSNFWGALSSEGFYARSSDYMNIVQNERKGVWNVPYISSAYLVNANVLKEYGEEISYIHKLLDPDMAFCSNAREAGIFMYVDNLEVFGHLINVDDFVHTNTEKYNEIWEIMNNPYDWELRYLHENYSKNFDEENPPFTTPCPDVYNFPIFSKRYAKEFIAVMEENGQWSDGSSNDKRLDSGYEAVPTRDIHMNQVNYEKEWLYLLKTYVMPLQQKVFIGYFNDPPRALMSFIVRYKPDEQPSLKPHHDSSTYTINIALNDEYEGGGCRFIRYDCSVVQNPIGWMTMHPGRLTHYHEGLETTKGTRYIMITFVDP</sequence>
<evidence type="ECO:0000256" key="7">
    <source>
        <dbReference type="ARBA" id="ARBA00022896"/>
    </source>
</evidence>
<organism evidence="15">
    <name type="scientific">Lepeophtheirus salmonis</name>
    <name type="common">Salmon louse</name>
    <name type="synonym">Caligus salmonis</name>
    <dbReference type="NCBI Taxonomy" id="72036"/>
    <lineage>
        <taxon>Eukaryota</taxon>
        <taxon>Metazoa</taxon>
        <taxon>Ecdysozoa</taxon>
        <taxon>Arthropoda</taxon>
        <taxon>Crustacea</taxon>
        <taxon>Multicrustacea</taxon>
        <taxon>Hexanauplia</taxon>
        <taxon>Copepoda</taxon>
        <taxon>Siphonostomatoida</taxon>
        <taxon>Caligidae</taxon>
        <taxon>Lepeophtheirus</taxon>
    </lineage>
</organism>
<dbReference type="GO" id="GO:0005506">
    <property type="term" value="F:iron ion binding"/>
    <property type="evidence" value="ECO:0007669"/>
    <property type="project" value="InterPro"/>
</dbReference>
<dbReference type="Gene3D" id="2.60.120.620">
    <property type="entry name" value="q2cbj1_9rhob like domain"/>
    <property type="match status" value="1"/>
</dbReference>
<dbReference type="InterPro" id="IPR029044">
    <property type="entry name" value="Nucleotide-diphossugar_trans"/>
</dbReference>
<evidence type="ECO:0000256" key="13">
    <source>
        <dbReference type="SAM" id="SignalP"/>
    </source>
</evidence>
<evidence type="ECO:0000256" key="11">
    <source>
        <dbReference type="ARBA" id="ARBA00023180"/>
    </source>
</evidence>
<feature type="domain" description="Fe2OG dioxygenase" evidence="14">
    <location>
        <begin position="642"/>
        <end position="733"/>
    </location>
</feature>
<keyword evidence="6" id="KW-0256">Endoplasmic reticulum</keyword>
<proteinExistence type="predicted"/>
<dbReference type="EMBL" id="HACA01000077">
    <property type="protein sequence ID" value="CDW17438.1"/>
    <property type="molecule type" value="Transcribed_RNA"/>
</dbReference>
<keyword evidence="7" id="KW-0847">Vitamin C</keyword>
<dbReference type="PANTHER" id="PTHR10730:SF45">
    <property type="entry name" value="PROCOLLAGEN-LYSINE,2-OXOGLUTARATE 5-DIOXYGENASE"/>
    <property type="match status" value="1"/>
</dbReference>
<dbReference type="GO" id="GO:0005783">
    <property type="term" value="C:endoplasmic reticulum"/>
    <property type="evidence" value="ECO:0007669"/>
    <property type="project" value="UniProtKB-SubCell"/>
</dbReference>
<comment type="cofactor">
    <cofactor evidence="1">
        <name>L-ascorbate</name>
        <dbReference type="ChEBI" id="CHEBI:38290"/>
    </cofactor>
</comment>
<dbReference type="SUPFAM" id="SSF53448">
    <property type="entry name" value="Nucleotide-diphospho-sugar transferases"/>
    <property type="match status" value="1"/>
</dbReference>
<dbReference type="InterPro" id="IPR050757">
    <property type="entry name" value="Collagen_mod_GT25"/>
</dbReference>
<evidence type="ECO:0000256" key="2">
    <source>
        <dbReference type="ARBA" id="ARBA00004240"/>
    </source>
</evidence>
<evidence type="ECO:0000256" key="8">
    <source>
        <dbReference type="ARBA" id="ARBA00022964"/>
    </source>
</evidence>
<comment type="catalytic activity">
    <reaction evidence="12">
        <text>L-lysyl-[collagen] + 2-oxoglutarate + O2 = (5R)-5-hydroxy-L-lysyl-[collagen] + succinate + CO2</text>
        <dbReference type="Rhea" id="RHEA:16569"/>
        <dbReference type="Rhea" id="RHEA-COMP:12751"/>
        <dbReference type="Rhea" id="RHEA-COMP:12752"/>
        <dbReference type="ChEBI" id="CHEBI:15379"/>
        <dbReference type="ChEBI" id="CHEBI:16526"/>
        <dbReference type="ChEBI" id="CHEBI:16810"/>
        <dbReference type="ChEBI" id="CHEBI:29969"/>
        <dbReference type="ChEBI" id="CHEBI:30031"/>
        <dbReference type="ChEBI" id="CHEBI:133442"/>
        <dbReference type="EC" id="1.14.11.4"/>
    </reaction>
</comment>
<name>A0A0K2SV11_LEPSM</name>
<dbReference type="SMART" id="SM00702">
    <property type="entry name" value="P4Hc"/>
    <property type="match status" value="1"/>
</dbReference>
<keyword evidence="10" id="KW-0408">Iron</keyword>
<dbReference type="OrthoDB" id="69177at2759"/>
<keyword evidence="4" id="KW-0479">Metal-binding</keyword>
<keyword evidence="8" id="KW-0223">Dioxygenase</keyword>
<dbReference type="AlphaFoldDB" id="A0A0K2SV11"/>
<reference evidence="15" key="1">
    <citation type="submission" date="2014-05" db="EMBL/GenBank/DDBJ databases">
        <authorList>
            <person name="Chronopoulou M."/>
        </authorList>
    </citation>
    <scope>NUCLEOTIDE SEQUENCE</scope>
    <source>
        <tissue evidence="15">Whole organism</tissue>
    </source>
</reference>
<dbReference type="InterPro" id="IPR057589">
    <property type="entry name" value="GT_PLOD"/>
</dbReference>
<evidence type="ECO:0000256" key="1">
    <source>
        <dbReference type="ARBA" id="ARBA00001961"/>
    </source>
</evidence>
<evidence type="ECO:0000256" key="5">
    <source>
        <dbReference type="ARBA" id="ARBA00022729"/>
    </source>
</evidence>
<dbReference type="Gene3D" id="3.90.550.10">
    <property type="entry name" value="Spore Coat Polysaccharide Biosynthesis Protein SpsA, Chain A"/>
    <property type="match status" value="1"/>
</dbReference>
<dbReference type="InterPro" id="IPR005123">
    <property type="entry name" value="Oxoglu/Fe-dep_dioxygenase_dom"/>
</dbReference>
<keyword evidence="5 13" id="KW-0732">Signal</keyword>
<dbReference type="GO" id="GO:0031418">
    <property type="term" value="F:L-ascorbic acid binding"/>
    <property type="evidence" value="ECO:0007669"/>
    <property type="project" value="UniProtKB-KW"/>
</dbReference>
<accession>A0A0K2SV11</accession>
<dbReference type="InterPro" id="IPR044861">
    <property type="entry name" value="IPNS-like_FE2OG_OXY"/>
</dbReference>
<protein>
    <recommendedName>
        <fullName evidence="3">procollagen-lysine 5-dioxygenase</fullName>
        <ecNumber evidence="3">1.14.11.4</ecNumber>
    </recommendedName>
</protein>
<evidence type="ECO:0000256" key="12">
    <source>
        <dbReference type="ARBA" id="ARBA00047930"/>
    </source>
</evidence>
<dbReference type="PANTHER" id="PTHR10730">
    <property type="entry name" value="PROCOLLAGEN-LYSINE,2-OXOGLUTARATE 5-DIOXYGENASE/GLYCOSYLTRANSFERASE 25 FAMILY MEMBER"/>
    <property type="match status" value="1"/>
</dbReference>
<comment type="subcellular location">
    <subcellularLocation>
        <location evidence="2">Endoplasmic reticulum</location>
    </subcellularLocation>
</comment>
<dbReference type="InterPro" id="IPR006620">
    <property type="entry name" value="Pro_4_hyd_alph"/>
</dbReference>
<evidence type="ECO:0000256" key="4">
    <source>
        <dbReference type="ARBA" id="ARBA00022723"/>
    </source>
</evidence>